<reference evidence="11 12" key="1">
    <citation type="submission" date="2018-05" db="EMBL/GenBank/DDBJ databases">
        <title>complete genome sequence of Aquabacterium olei NBRC 110486.</title>
        <authorList>
            <person name="Tang B."/>
            <person name="Chang J."/>
            <person name="Zhang L."/>
            <person name="Yang H."/>
        </authorList>
    </citation>
    <scope>NUCLEOTIDE SEQUENCE [LARGE SCALE GENOMIC DNA]</scope>
    <source>
        <strain evidence="11 12">NBRC 110486</strain>
    </source>
</reference>
<evidence type="ECO:0000313" key="11">
    <source>
        <dbReference type="EMBL" id="AWI53039.1"/>
    </source>
</evidence>
<dbReference type="EMBL" id="CP029210">
    <property type="protein sequence ID" value="AWI53039.1"/>
    <property type="molecule type" value="Genomic_DNA"/>
</dbReference>
<keyword evidence="9" id="KW-0472">Membrane</keyword>
<evidence type="ECO:0000256" key="7">
    <source>
        <dbReference type="ARBA" id="ARBA00022795"/>
    </source>
</evidence>
<dbReference type="PANTHER" id="PTHR38786:SF1">
    <property type="entry name" value="FLAGELLAR FLIJ PROTEIN"/>
    <property type="match status" value="1"/>
</dbReference>
<keyword evidence="8" id="KW-0653">Protein transport</keyword>
<dbReference type="InterPro" id="IPR012823">
    <property type="entry name" value="Flagell_FliJ"/>
</dbReference>
<comment type="subcellular location">
    <subcellularLocation>
        <location evidence="1">Cell membrane</location>
        <topology evidence="1">Peripheral membrane protein</topology>
        <orientation evidence="1">Cytoplasmic side</orientation>
    </subcellularLocation>
</comment>
<evidence type="ECO:0000256" key="3">
    <source>
        <dbReference type="ARBA" id="ARBA00020392"/>
    </source>
</evidence>
<evidence type="ECO:0000256" key="1">
    <source>
        <dbReference type="ARBA" id="ARBA00004413"/>
    </source>
</evidence>
<evidence type="ECO:0000256" key="8">
    <source>
        <dbReference type="ARBA" id="ARBA00022927"/>
    </source>
</evidence>
<evidence type="ECO:0000256" key="2">
    <source>
        <dbReference type="ARBA" id="ARBA00010004"/>
    </source>
</evidence>
<sequence length="159" mass="17749">MSGAHALLMVLESAEKARDEALSALDAGRKALDAAQRQAQSLTDWRRDYEQRWQAQFRQSGGMEILRCYQDFMARLAEAVGEQDRRVSLARANVDRLQAQLIERERRVAAVSQLIDRRHAEQQVRAARQEQKATDEMAARLTRGGSGLGGTLSMAVGPL</sequence>
<dbReference type="Pfam" id="PF02050">
    <property type="entry name" value="FliJ"/>
    <property type="match status" value="1"/>
</dbReference>
<gene>
    <name evidence="11" type="primary">fliJ</name>
    <name evidence="11" type="ORF">DEH84_06045</name>
</gene>
<dbReference type="AlphaFoldDB" id="A0A2U8FPV0"/>
<evidence type="ECO:0000313" key="12">
    <source>
        <dbReference type="Proteomes" id="UP000244892"/>
    </source>
</evidence>
<dbReference type="Gene3D" id="1.10.287.1700">
    <property type="match status" value="1"/>
</dbReference>
<evidence type="ECO:0000256" key="9">
    <source>
        <dbReference type="ARBA" id="ARBA00023136"/>
    </source>
</evidence>
<keyword evidence="6" id="KW-0145">Chemotaxis</keyword>
<keyword evidence="11" id="KW-0282">Flagellum</keyword>
<evidence type="ECO:0000256" key="10">
    <source>
        <dbReference type="ARBA" id="ARBA00023225"/>
    </source>
</evidence>
<comment type="similarity">
    <text evidence="2">Belongs to the FliJ family.</text>
</comment>
<keyword evidence="7" id="KW-1005">Bacterial flagellum biogenesis</keyword>
<dbReference type="GO" id="GO:0006935">
    <property type="term" value="P:chemotaxis"/>
    <property type="evidence" value="ECO:0007669"/>
    <property type="project" value="UniProtKB-KW"/>
</dbReference>
<accession>A0A2U8FPV0</accession>
<dbReference type="GO" id="GO:0044781">
    <property type="term" value="P:bacterial-type flagellum organization"/>
    <property type="evidence" value="ECO:0007669"/>
    <property type="project" value="UniProtKB-KW"/>
</dbReference>
<dbReference type="InterPro" id="IPR052570">
    <property type="entry name" value="FliJ"/>
</dbReference>
<keyword evidence="4" id="KW-0813">Transport</keyword>
<dbReference type="GO" id="GO:0009288">
    <property type="term" value="C:bacterial-type flagellum"/>
    <property type="evidence" value="ECO:0007669"/>
    <property type="project" value="InterPro"/>
</dbReference>
<dbReference type="KEGG" id="aon:DEH84_06045"/>
<keyword evidence="5" id="KW-1003">Cell membrane</keyword>
<dbReference type="InterPro" id="IPR053716">
    <property type="entry name" value="Flag_assembly_chemotaxis_eff"/>
</dbReference>
<name>A0A2U8FPV0_9BURK</name>
<keyword evidence="12" id="KW-1185">Reference proteome</keyword>
<dbReference type="RefSeq" id="WP_109035686.1">
    <property type="nucleotide sequence ID" value="NZ_CP029210.1"/>
</dbReference>
<evidence type="ECO:0000256" key="4">
    <source>
        <dbReference type="ARBA" id="ARBA00022448"/>
    </source>
</evidence>
<keyword evidence="11" id="KW-0969">Cilium</keyword>
<evidence type="ECO:0000256" key="5">
    <source>
        <dbReference type="ARBA" id="ARBA00022475"/>
    </source>
</evidence>
<keyword evidence="10" id="KW-1006">Bacterial flagellum protein export</keyword>
<keyword evidence="11" id="KW-0966">Cell projection</keyword>
<protein>
    <recommendedName>
        <fullName evidence="3">Flagellar FliJ protein</fullName>
    </recommendedName>
</protein>
<dbReference type="Proteomes" id="UP000244892">
    <property type="component" value="Chromosome"/>
</dbReference>
<evidence type="ECO:0000256" key="6">
    <source>
        <dbReference type="ARBA" id="ARBA00022500"/>
    </source>
</evidence>
<dbReference type="GO" id="GO:0071973">
    <property type="term" value="P:bacterial-type flagellum-dependent cell motility"/>
    <property type="evidence" value="ECO:0007669"/>
    <property type="project" value="InterPro"/>
</dbReference>
<organism evidence="11 12">
    <name type="scientific">Aquabacterium olei</name>
    <dbReference type="NCBI Taxonomy" id="1296669"/>
    <lineage>
        <taxon>Bacteria</taxon>
        <taxon>Pseudomonadati</taxon>
        <taxon>Pseudomonadota</taxon>
        <taxon>Betaproteobacteria</taxon>
        <taxon>Burkholderiales</taxon>
        <taxon>Aquabacterium</taxon>
    </lineage>
</organism>
<dbReference type="NCBIfam" id="TIGR02473">
    <property type="entry name" value="flagell_FliJ"/>
    <property type="match status" value="1"/>
</dbReference>
<proteinExistence type="inferred from homology"/>
<dbReference type="GO" id="GO:0005886">
    <property type="term" value="C:plasma membrane"/>
    <property type="evidence" value="ECO:0007669"/>
    <property type="project" value="UniProtKB-SubCell"/>
</dbReference>
<dbReference type="OrthoDB" id="8687958at2"/>
<dbReference type="GO" id="GO:0015031">
    <property type="term" value="P:protein transport"/>
    <property type="evidence" value="ECO:0007669"/>
    <property type="project" value="UniProtKB-KW"/>
</dbReference>
<dbReference type="PANTHER" id="PTHR38786">
    <property type="entry name" value="FLAGELLAR FLIJ PROTEIN"/>
    <property type="match status" value="1"/>
</dbReference>